<dbReference type="Pfam" id="PF16325">
    <property type="entry name" value="Peptidase_U32_C"/>
    <property type="match status" value="1"/>
</dbReference>
<reference evidence="5 6" key="1">
    <citation type="submission" date="2019-04" db="EMBL/GenBank/DDBJ databases">
        <title>Geobacter ruber sp. nov., ferric-reducing bacteria isolated from paddy soil.</title>
        <authorList>
            <person name="Xu Z."/>
            <person name="Masuda Y."/>
            <person name="Itoh H."/>
            <person name="Senoo K."/>
        </authorList>
    </citation>
    <scope>NUCLEOTIDE SEQUENCE [LARGE SCALE GENOMIC DNA]</scope>
    <source>
        <strain evidence="5 6">Red88</strain>
    </source>
</reference>
<proteinExistence type="inferred from homology"/>
<keyword evidence="2" id="KW-0378">Hydrolase</keyword>
<accession>A0A5A9XJI7</accession>
<dbReference type="PANTHER" id="PTHR30217:SF6">
    <property type="entry name" value="TRNA HYDROXYLATION PROTEIN P"/>
    <property type="match status" value="1"/>
</dbReference>
<evidence type="ECO:0000259" key="4">
    <source>
        <dbReference type="Pfam" id="PF16325"/>
    </source>
</evidence>
<keyword evidence="6" id="KW-1185">Reference proteome</keyword>
<dbReference type="RefSeq" id="WP_149307520.1">
    <property type="nucleotide sequence ID" value="NZ_SRSD01000005.1"/>
</dbReference>
<evidence type="ECO:0000256" key="3">
    <source>
        <dbReference type="ARBA" id="ARBA00038374"/>
    </source>
</evidence>
<dbReference type="InterPro" id="IPR001539">
    <property type="entry name" value="Peptidase_U32"/>
</dbReference>
<name>A0A5A9XJI7_9BACT</name>
<dbReference type="Gene3D" id="2.40.30.10">
    <property type="entry name" value="Translation factors"/>
    <property type="match status" value="1"/>
</dbReference>
<dbReference type="InterPro" id="IPR051454">
    <property type="entry name" value="RNA/ubiquinone_mod_enzymes"/>
</dbReference>
<keyword evidence="1" id="KW-0645">Protease</keyword>
<dbReference type="PROSITE" id="PS01276">
    <property type="entry name" value="PEPTIDASE_U32"/>
    <property type="match status" value="1"/>
</dbReference>
<evidence type="ECO:0000313" key="5">
    <source>
        <dbReference type="EMBL" id="KAA0891821.1"/>
    </source>
</evidence>
<dbReference type="AlphaFoldDB" id="A0A5A9XJI7"/>
<dbReference type="GO" id="GO:0008233">
    <property type="term" value="F:peptidase activity"/>
    <property type="evidence" value="ECO:0007669"/>
    <property type="project" value="UniProtKB-KW"/>
</dbReference>
<gene>
    <name evidence="5" type="ORF">ET418_10325</name>
</gene>
<dbReference type="Proteomes" id="UP000324298">
    <property type="component" value="Unassembled WGS sequence"/>
</dbReference>
<dbReference type="PANTHER" id="PTHR30217">
    <property type="entry name" value="PEPTIDASE U32 FAMILY"/>
    <property type="match status" value="1"/>
</dbReference>
<dbReference type="Pfam" id="PF01136">
    <property type="entry name" value="Peptidase_U32"/>
    <property type="match status" value="1"/>
</dbReference>
<evidence type="ECO:0000313" key="6">
    <source>
        <dbReference type="Proteomes" id="UP000324298"/>
    </source>
</evidence>
<comment type="caution">
    <text evidence="5">The sequence shown here is derived from an EMBL/GenBank/DDBJ whole genome shotgun (WGS) entry which is preliminary data.</text>
</comment>
<comment type="similarity">
    <text evidence="3">Belongs to the peptidase U32 family.</text>
</comment>
<dbReference type="EMBL" id="SRSD01000005">
    <property type="protein sequence ID" value="KAA0891821.1"/>
    <property type="molecule type" value="Genomic_DNA"/>
</dbReference>
<protein>
    <submittedName>
        <fullName evidence="5">U32 family peptidase</fullName>
    </submittedName>
</protein>
<dbReference type="OrthoDB" id="9807498at2"/>
<organism evidence="5 6">
    <name type="scientific">Oryzomonas rubra</name>
    <dbReference type="NCBI Taxonomy" id="2509454"/>
    <lineage>
        <taxon>Bacteria</taxon>
        <taxon>Pseudomonadati</taxon>
        <taxon>Thermodesulfobacteriota</taxon>
        <taxon>Desulfuromonadia</taxon>
        <taxon>Geobacterales</taxon>
        <taxon>Geobacteraceae</taxon>
        <taxon>Oryzomonas</taxon>
    </lineage>
</organism>
<evidence type="ECO:0000256" key="2">
    <source>
        <dbReference type="ARBA" id="ARBA00022801"/>
    </source>
</evidence>
<sequence length="411" mass="45942">MNTPELLAPAGNMEKLKIAVHYGADAVYLGGRSFGLRNLSDNFDIEEMPAALDYCHSHGVKAYLTVNSYLHNDALPRLEEFLRQTAPFPFDAYIVADPGVMAMVRTISPQRELHLSTQANTINWQSARFWASQGVRRINLAREMSLDAINETIAHVPEMEFEAFVHGALCISYSGRCLISSAMAGRDANQGECAHPCRWSYHLVEETRPGEYFPVVEDENGTFIFNSRDLCLLEHLPALVQSGVAALKIEGRMKGINYVASVLRVYRQALDEYRANPSDWHCRPEWLEELAKLSHRGYTTGFLFGAPRNVGQEYHAAYIRSHEFVGLVETARADGEVVIGVRNRIRSGDELEFIGPGMRAGWFTVKGMRVLTPEGDSVEADTANPNQRILLAPPFAVEPFDLVRRAKGETP</sequence>
<evidence type="ECO:0000256" key="1">
    <source>
        <dbReference type="ARBA" id="ARBA00022670"/>
    </source>
</evidence>
<dbReference type="GO" id="GO:0006508">
    <property type="term" value="P:proteolysis"/>
    <property type="evidence" value="ECO:0007669"/>
    <property type="project" value="UniProtKB-KW"/>
</dbReference>
<dbReference type="InterPro" id="IPR032525">
    <property type="entry name" value="Peptidase_U32_C"/>
</dbReference>
<feature type="domain" description="Peptidase family U32 C-terminal" evidence="4">
    <location>
        <begin position="320"/>
        <end position="404"/>
    </location>
</feature>